<dbReference type="EMBL" id="CP029479">
    <property type="protein sequence ID" value="AWM76607.1"/>
    <property type="molecule type" value="Genomic_DNA"/>
</dbReference>
<keyword evidence="2" id="KW-1185">Reference proteome</keyword>
<reference evidence="2" key="1">
    <citation type="submission" date="2018-05" db="EMBL/GenBank/DDBJ databases">
        <title>Genome sequencing of Phenylobacterium sp. HYN0004.</title>
        <authorList>
            <person name="Yi H."/>
            <person name="Baek C."/>
        </authorList>
    </citation>
    <scope>NUCLEOTIDE SEQUENCE [LARGE SCALE GENOMIC DNA]</scope>
    <source>
        <strain evidence="2">HYN0004</strain>
    </source>
</reference>
<evidence type="ECO:0000313" key="2">
    <source>
        <dbReference type="Proteomes" id="UP000247763"/>
    </source>
</evidence>
<name>A0A2Z3HLQ1_9CAUL</name>
<dbReference type="KEGG" id="phb:HYN04_01780"/>
<protein>
    <submittedName>
        <fullName evidence="1">Uncharacterized protein</fullName>
    </submittedName>
</protein>
<gene>
    <name evidence="1" type="ORF">HYN04_01780</name>
</gene>
<dbReference type="Proteomes" id="UP000247763">
    <property type="component" value="Chromosome"/>
</dbReference>
<evidence type="ECO:0000313" key="1">
    <source>
        <dbReference type="EMBL" id="AWM76607.1"/>
    </source>
</evidence>
<dbReference type="AlphaFoldDB" id="A0A2Z3HLQ1"/>
<accession>A0A2Z3HLQ1</accession>
<sequence length="361" mass="40166">MLTKGDDFPIHQTPEPIAFSGTDRNFYDRYFFNGYQPDGTEFFAIGFGVYPHLNIADAHFSVIRDGIEHCLHASRVLNMERMDISAGPIRIEVVEPLKVLRVVVEASHGIAADLTFEGRTFPIEEPRFVYRNGPRAFMDYTRLTVNVRVSGWIEVDGVRRTLAPGSVGTRDRSWGVRPVGAPDPQPIVPNRIPSFFWQWTPLNFEDRSVFFHVNADSEGEPWNTRAVILPDGAGPSGGRHTSEAAMEDVVMIPGTRHIASATLSIPLAQGSAKVSFQPFLTFLMRGIGYGHPEWRHGGYKGELAVDREDIDLSKVNFLSPENLHIQALSHVTLTLPGEAPVRGMGVFEQLILGPYRPYGLG</sequence>
<organism evidence="1 2">
    <name type="scientific">Phenylobacterium parvum</name>
    <dbReference type="NCBI Taxonomy" id="2201350"/>
    <lineage>
        <taxon>Bacteria</taxon>
        <taxon>Pseudomonadati</taxon>
        <taxon>Pseudomonadota</taxon>
        <taxon>Alphaproteobacteria</taxon>
        <taxon>Caulobacterales</taxon>
        <taxon>Caulobacteraceae</taxon>
        <taxon>Phenylobacterium</taxon>
    </lineage>
</organism>
<proteinExistence type="predicted"/>
<dbReference type="RefSeq" id="WP_110449176.1">
    <property type="nucleotide sequence ID" value="NZ_CP029479.1"/>
</dbReference>
<dbReference type="OrthoDB" id="333076at2"/>